<dbReference type="PRINTS" id="PR00412">
    <property type="entry name" value="EPOXHYDRLASE"/>
</dbReference>
<evidence type="ECO:0000313" key="3">
    <source>
        <dbReference type="Proteomes" id="UP000009026"/>
    </source>
</evidence>
<dbReference type="eggNOG" id="COG2267">
    <property type="taxonomic scope" value="Bacteria"/>
</dbReference>
<dbReference type="Proteomes" id="UP000009026">
    <property type="component" value="Chromosome"/>
</dbReference>
<dbReference type="SUPFAM" id="SSF53474">
    <property type="entry name" value="alpha/beta-Hydrolases"/>
    <property type="match status" value="1"/>
</dbReference>
<dbReference type="InterPro" id="IPR000073">
    <property type="entry name" value="AB_hydrolase_1"/>
</dbReference>
<dbReference type="PATRIC" id="fig|1297742.4.peg.1181"/>
<dbReference type="Gene3D" id="3.40.50.1820">
    <property type="entry name" value="alpha/beta hydrolase"/>
    <property type="match status" value="1"/>
</dbReference>
<protein>
    <submittedName>
        <fullName evidence="2">Hydrolase, alpha/beta fold family</fullName>
    </submittedName>
</protein>
<dbReference type="Pfam" id="PF12697">
    <property type="entry name" value="Abhydrolase_6"/>
    <property type="match status" value="1"/>
</dbReference>
<dbReference type="InterPro" id="IPR000639">
    <property type="entry name" value="Epox_hydrolase-like"/>
</dbReference>
<feature type="domain" description="AB hydrolase-1" evidence="1">
    <location>
        <begin position="47"/>
        <end position="274"/>
    </location>
</feature>
<dbReference type="RefSeq" id="WP_002638931.1">
    <property type="nucleotide sequence ID" value="NZ_CP012109.1"/>
</dbReference>
<dbReference type="PANTHER" id="PTHR46438:SF11">
    <property type="entry name" value="LIPASE-RELATED"/>
    <property type="match status" value="1"/>
</dbReference>
<dbReference type="GO" id="GO:0016787">
    <property type="term" value="F:hydrolase activity"/>
    <property type="evidence" value="ECO:0007669"/>
    <property type="project" value="UniProtKB-KW"/>
</dbReference>
<dbReference type="PRINTS" id="PR00111">
    <property type="entry name" value="ABHYDROLASE"/>
</dbReference>
<sequence length="286" mass="31166">MDLMGGMQKALRHMLVARGVESSTVRIGGQEVHHYALEGSGKGPPAVLVHGLGGSANGFGRTLFGMSKRFSRVYAPDLPGHGFSVEYCGGEVCVRNQFDVLRAYVEDVVKEPAFIVGNSLGGAMAVNLAADYPQWVKALALVAPAGAQLPEEENTALLNSFAVKSPAEARAFTRRLFHRAPLPALLFAYELRHFYDTPTVRALTAEALATRACLEPEQVRNLAMPVLFLWGGSERLLPSETLNWYRAHLPAHAQVRVVDGFGHVPQLERPDELVSHLVRFADSAEL</sequence>
<evidence type="ECO:0000313" key="2">
    <source>
        <dbReference type="EMBL" id="AKQ64251.1"/>
    </source>
</evidence>
<dbReference type="AlphaFoldDB" id="A0A0H4WLI4"/>
<reference evidence="2 3" key="1">
    <citation type="journal article" date="2016" name="PLoS ONE">
        <title>Complete Genome Sequence and Comparative Genomics of a Novel Myxobacterium Myxococcus hansupus.</title>
        <authorList>
            <person name="Sharma G."/>
            <person name="Narwani T."/>
            <person name="Subramanian S."/>
        </authorList>
    </citation>
    <scope>NUCLEOTIDE SEQUENCE [LARGE SCALE GENOMIC DNA]</scope>
    <source>
        <strain evidence="3">mixupus</strain>
    </source>
</reference>
<organism evidence="2 3">
    <name type="scientific">Pseudomyxococcus hansupus</name>
    <dbReference type="NCBI Taxonomy" id="1297742"/>
    <lineage>
        <taxon>Bacteria</taxon>
        <taxon>Pseudomonadati</taxon>
        <taxon>Myxococcota</taxon>
        <taxon>Myxococcia</taxon>
        <taxon>Myxococcales</taxon>
        <taxon>Cystobacterineae</taxon>
        <taxon>Myxococcaceae</taxon>
        <taxon>Pseudomyxococcus</taxon>
    </lineage>
</organism>
<name>A0A0H4WLI4_9BACT</name>
<dbReference type="PANTHER" id="PTHR46438">
    <property type="entry name" value="ALPHA/BETA-HYDROLASES SUPERFAMILY PROTEIN"/>
    <property type="match status" value="1"/>
</dbReference>
<gene>
    <name evidence="2" type="ORF">A176_001163</name>
</gene>
<keyword evidence="2" id="KW-0378">Hydrolase</keyword>
<proteinExistence type="predicted"/>
<accession>A0A0H4WLI4</accession>
<dbReference type="KEGG" id="mym:A176_001163"/>
<dbReference type="STRING" id="1297742.A176_001163"/>
<dbReference type="OrthoDB" id="9808398at2"/>
<evidence type="ECO:0000259" key="1">
    <source>
        <dbReference type="Pfam" id="PF12697"/>
    </source>
</evidence>
<dbReference type="EMBL" id="CP012109">
    <property type="protein sequence ID" value="AKQ64251.1"/>
    <property type="molecule type" value="Genomic_DNA"/>
</dbReference>
<dbReference type="InterPro" id="IPR029058">
    <property type="entry name" value="AB_hydrolase_fold"/>
</dbReference>
<keyword evidence="3" id="KW-1185">Reference proteome</keyword>